<feature type="transmembrane region" description="Helical" evidence="6">
    <location>
        <begin position="65"/>
        <end position="84"/>
    </location>
</feature>
<comment type="similarity">
    <text evidence="2">Belongs to the EamA transporter family.</text>
</comment>
<dbReference type="InterPro" id="IPR050638">
    <property type="entry name" value="AA-Vitamin_Transporters"/>
</dbReference>
<dbReference type="Gene3D" id="1.10.3730.20">
    <property type="match status" value="1"/>
</dbReference>
<evidence type="ECO:0000313" key="8">
    <source>
        <dbReference type="EMBL" id="HEW45472.1"/>
    </source>
</evidence>
<dbReference type="PANTHER" id="PTHR32322:SF2">
    <property type="entry name" value="EAMA DOMAIN-CONTAINING PROTEIN"/>
    <property type="match status" value="1"/>
</dbReference>
<evidence type="ECO:0000256" key="1">
    <source>
        <dbReference type="ARBA" id="ARBA00004141"/>
    </source>
</evidence>
<dbReference type="InterPro" id="IPR000620">
    <property type="entry name" value="EamA_dom"/>
</dbReference>
<protein>
    <recommendedName>
        <fullName evidence="7">EamA domain-containing protein</fullName>
    </recommendedName>
</protein>
<dbReference type="AlphaFoldDB" id="A0A7C2ZI44"/>
<accession>A0A7C2ZI44</accession>
<dbReference type="EMBL" id="DSFP01000027">
    <property type="protein sequence ID" value="HEW45472.1"/>
    <property type="molecule type" value="Genomic_DNA"/>
</dbReference>
<gene>
    <name evidence="8" type="ORF">ENO47_02200</name>
</gene>
<reference evidence="8" key="1">
    <citation type="journal article" date="2020" name="mSystems">
        <title>Genome- and Community-Level Interaction Insights into Carbon Utilization and Element Cycling Functions of Hydrothermarchaeota in Hydrothermal Sediment.</title>
        <authorList>
            <person name="Zhou Z."/>
            <person name="Liu Y."/>
            <person name="Xu W."/>
            <person name="Pan J."/>
            <person name="Luo Z.H."/>
            <person name="Li M."/>
        </authorList>
    </citation>
    <scope>NUCLEOTIDE SEQUENCE [LARGE SCALE GENOMIC DNA]</scope>
    <source>
        <strain evidence="8">SpSt-132</strain>
    </source>
</reference>
<comment type="caution">
    <text evidence="8">The sequence shown here is derived from an EMBL/GenBank/DDBJ whole genome shotgun (WGS) entry which is preliminary data.</text>
</comment>
<dbReference type="PANTHER" id="PTHR32322">
    <property type="entry name" value="INNER MEMBRANE TRANSPORTER"/>
    <property type="match status" value="1"/>
</dbReference>
<comment type="subcellular location">
    <subcellularLocation>
        <location evidence="1">Membrane</location>
        <topology evidence="1">Multi-pass membrane protein</topology>
    </subcellularLocation>
</comment>
<evidence type="ECO:0000256" key="2">
    <source>
        <dbReference type="ARBA" id="ARBA00007362"/>
    </source>
</evidence>
<evidence type="ECO:0000256" key="5">
    <source>
        <dbReference type="ARBA" id="ARBA00023136"/>
    </source>
</evidence>
<feature type="transmembrane region" description="Helical" evidence="6">
    <location>
        <begin position="120"/>
        <end position="139"/>
    </location>
</feature>
<evidence type="ECO:0000256" key="6">
    <source>
        <dbReference type="SAM" id="Phobius"/>
    </source>
</evidence>
<feature type="transmembrane region" description="Helical" evidence="6">
    <location>
        <begin position="90"/>
        <end position="113"/>
    </location>
</feature>
<dbReference type="Pfam" id="PF00892">
    <property type="entry name" value="EamA"/>
    <property type="match status" value="1"/>
</dbReference>
<dbReference type="InterPro" id="IPR037185">
    <property type="entry name" value="EmrE-like"/>
</dbReference>
<dbReference type="GO" id="GO:0016020">
    <property type="term" value="C:membrane"/>
    <property type="evidence" value="ECO:0007669"/>
    <property type="project" value="UniProtKB-SubCell"/>
</dbReference>
<feature type="transmembrane region" description="Helical" evidence="6">
    <location>
        <begin position="31"/>
        <end position="53"/>
    </location>
</feature>
<proteinExistence type="inferred from homology"/>
<keyword evidence="5 6" id="KW-0472">Membrane</keyword>
<organism evidence="8">
    <name type="scientific">Hydrogenobacter sp</name>
    <dbReference type="NCBI Taxonomy" id="2152829"/>
    <lineage>
        <taxon>Bacteria</taxon>
        <taxon>Pseudomonadati</taxon>
        <taxon>Aquificota</taxon>
        <taxon>Aquificia</taxon>
        <taxon>Aquificales</taxon>
        <taxon>Aquificaceae</taxon>
        <taxon>Hydrogenobacter</taxon>
    </lineage>
</organism>
<feature type="domain" description="EamA" evidence="7">
    <location>
        <begin position="2"/>
        <end position="137"/>
    </location>
</feature>
<sequence length="142" mass="15111">MKSLVFAFLASLTWGVAPIFFKLGLKGGLSPIVALVFHNLSAFLLALVIVVATTGLRMDLSLKDLAFIAFGGIMSGFLGLFFFFKAVKEGHVSVVAPIASTSPLWGSLVAFLFLGEPFSWLRLFGILLVVCGIVLISISSGK</sequence>
<evidence type="ECO:0000256" key="4">
    <source>
        <dbReference type="ARBA" id="ARBA00022989"/>
    </source>
</evidence>
<name>A0A7C2ZI44_9AQUI</name>
<dbReference type="SUPFAM" id="SSF103481">
    <property type="entry name" value="Multidrug resistance efflux transporter EmrE"/>
    <property type="match status" value="1"/>
</dbReference>
<evidence type="ECO:0000259" key="7">
    <source>
        <dbReference type="Pfam" id="PF00892"/>
    </source>
</evidence>
<keyword evidence="4 6" id="KW-1133">Transmembrane helix</keyword>
<evidence type="ECO:0000256" key="3">
    <source>
        <dbReference type="ARBA" id="ARBA00022692"/>
    </source>
</evidence>
<keyword evidence="3 6" id="KW-0812">Transmembrane</keyword>